<feature type="signal peptide" evidence="2">
    <location>
        <begin position="1"/>
        <end position="23"/>
    </location>
</feature>
<evidence type="ECO:0000256" key="1">
    <source>
        <dbReference type="SAM" id="MobiDB-lite"/>
    </source>
</evidence>
<feature type="region of interest" description="Disordered" evidence="1">
    <location>
        <begin position="68"/>
        <end position="101"/>
    </location>
</feature>
<dbReference type="Proteomes" id="UP000765509">
    <property type="component" value="Unassembled WGS sequence"/>
</dbReference>
<protein>
    <recommendedName>
        <fullName evidence="5">Secreted protein</fullName>
    </recommendedName>
</protein>
<name>A0A9Q3ERR8_9BASI</name>
<dbReference type="EMBL" id="AVOT02029555">
    <property type="protein sequence ID" value="MBW0522452.1"/>
    <property type="molecule type" value="Genomic_DNA"/>
</dbReference>
<comment type="caution">
    <text evidence="3">The sequence shown here is derived from an EMBL/GenBank/DDBJ whole genome shotgun (WGS) entry which is preliminary data.</text>
</comment>
<sequence length="101" mass="11213">MGGDTLRLVVMVLIIFDCDYAYGSGPKPVRVKEKPATSYQSQGIWEAAECGLVAKPPYMNQCIVEESEDYQNGGRRNPEQRYPSSSSLFPTADQFKTTQGL</sequence>
<reference evidence="3" key="1">
    <citation type="submission" date="2021-03" db="EMBL/GenBank/DDBJ databases">
        <title>Draft genome sequence of rust myrtle Austropuccinia psidii MF-1, a brazilian biotype.</title>
        <authorList>
            <person name="Quecine M.C."/>
            <person name="Pachon D.M.R."/>
            <person name="Bonatelli M.L."/>
            <person name="Correr F.H."/>
            <person name="Franceschini L.M."/>
            <person name="Leite T.F."/>
            <person name="Margarido G.R.A."/>
            <person name="Almeida C.A."/>
            <person name="Ferrarezi J.A."/>
            <person name="Labate C.A."/>
        </authorList>
    </citation>
    <scope>NUCLEOTIDE SEQUENCE</scope>
    <source>
        <strain evidence="3">MF-1</strain>
    </source>
</reference>
<evidence type="ECO:0000313" key="3">
    <source>
        <dbReference type="EMBL" id="MBW0522452.1"/>
    </source>
</evidence>
<evidence type="ECO:0000313" key="4">
    <source>
        <dbReference type="Proteomes" id="UP000765509"/>
    </source>
</evidence>
<keyword evidence="4" id="KW-1185">Reference proteome</keyword>
<feature type="chain" id="PRO_5040377275" description="Secreted protein" evidence="2">
    <location>
        <begin position="24"/>
        <end position="101"/>
    </location>
</feature>
<proteinExistence type="predicted"/>
<evidence type="ECO:0008006" key="5">
    <source>
        <dbReference type="Google" id="ProtNLM"/>
    </source>
</evidence>
<organism evidence="3 4">
    <name type="scientific">Austropuccinia psidii MF-1</name>
    <dbReference type="NCBI Taxonomy" id="1389203"/>
    <lineage>
        <taxon>Eukaryota</taxon>
        <taxon>Fungi</taxon>
        <taxon>Dikarya</taxon>
        <taxon>Basidiomycota</taxon>
        <taxon>Pucciniomycotina</taxon>
        <taxon>Pucciniomycetes</taxon>
        <taxon>Pucciniales</taxon>
        <taxon>Sphaerophragmiaceae</taxon>
        <taxon>Austropuccinia</taxon>
    </lineage>
</organism>
<dbReference type="AlphaFoldDB" id="A0A9Q3ERR8"/>
<evidence type="ECO:0000256" key="2">
    <source>
        <dbReference type="SAM" id="SignalP"/>
    </source>
</evidence>
<accession>A0A9Q3ERR8</accession>
<keyword evidence="2" id="KW-0732">Signal</keyword>
<gene>
    <name evidence="3" type="ORF">O181_062167</name>
</gene>
<feature type="compositionally biased region" description="Polar residues" evidence="1">
    <location>
        <begin position="82"/>
        <end position="101"/>
    </location>
</feature>